<accession>A0A2I0BGT3</accession>
<dbReference type="InterPro" id="IPR016543">
    <property type="entry name" value="Fis1"/>
</dbReference>
<dbReference type="GO" id="GO:0005778">
    <property type="term" value="C:peroxisomal membrane"/>
    <property type="evidence" value="ECO:0007669"/>
    <property type="project" value="TreeGrafter"/>
</dbReference>
<dbReference type="GO" id="GO:0000266">
    <property type="term" value="P:mitochondrial fission"/>
    <property type="evidence" value="ECO:0007669"/>
    <property type="project" value="InterPro"/>
</dbReference>
<dbReference type="GO" id="GO:0016559">
    <property type="term" value="P:peroxisome fission"/>
    <property type="evidence" value="ECO:0007669"/>
    <property type="project" value="TreeGrafter"/>
</dbReference>
<gene>
    <name evidence="8" type="ORF">AXF42_Ash004499</name>
</gene>
<reference evidence="8 9" key="1">
    <citation type="journal article" date="2017" name="Nature">
        <title>The Apostasia genome and the evolution of orchids.</title>
        <authorList>
            <person name="Zhang G.Q."/>
            <person name="Liu K.W."/>
            <person name="Li Z."/>
            <person name="Lohaus R."/>
            <person name="Hsiao Y.Y."/>
            <person name="Niu S.C."/>
            <person name="Wang J.Y."/>
            <person name="Lin Y.C."/>
            <person name="Xu Q."/>
            <person name="Chen L.J."/>
            <person name="Yoshida K."/>
            <person name="Fujiwara S."/>
            <person name="Wang Z.W."/>
            <person name="Zhang Y.Q."/>
            <person name="Mitsuda N."/>
            <person name="Wang M."/>
            <person name="Liu G.H."/>
            <person name="Pecoraro L."/>
            <person name="Huang H.X."/>
            <person name="Xiao X.J."/>
            <person name="Lin M."/>
            <person name="Wu X.Y."/>
            <person name="Wu W.L."/>
            <person name="Chen Y.Y."/>
            <person name="Chang S.B."/>
            <person name="Sakamoto S."/>
            <person name="Ohme-Takagi M."/>
            <person name="Yagi M."/>
            <person name="Zeng S.J."/>
            <person name="Shen C.Y."/>
            <person name="Yeh C.M."/>
            <person name="Luo Y.B."/>
            <person name="Tsai W.C."/>
            <person name="Van de Peer Y."/>
            <person name="Liu Z.J."/>
        </authorList>
    </citation>
    <scope>NUCLEOTIDE SEQUENCE [LARGE SCALE GENOMIC DNA]</scope>
    <source>
        <strain evidence="9">cv. Shenzhen</strain>
        <tissue evidence="8">Stem</tissue>
    </source>
</reference>
<feature type="transmembrane region" description="Helical" evidence="7">
    <location>
        <begin position="38"/>
        <end position="58"/>
    </location>
</feature>
<keyword evidence="4" id="KW-1000">Mitochondrion outer membrane</keyword>
<name>A0A2I0BGT3_9ASPA</name>
<evidence type="ECO:0000256" key="2">
    <source>
        <dbReference type="ARBA" id="ARBA00008937"/>
    </source>
</evidence>
<dbReference type="Proteomes" id="UP000236161">
    <property type="component" value="Unassembled WGS sequence"/>
</dbReference>
<evidence type="ECO:0000313" key="9">
    <source>
        <dbReference type="Proteomes" id="UP000236161"/>
    </source>
</evidence>
<keyword evidence="6" id="KW-0496">Mitochondrion</keyword>
<evidence type="ECO:0000256" key="7">
    <source>
        <dbReference type="SAM" id="Phobius"/>
    </source>
</evidence>
<protein>
    <submittedName>
        <fullName evidence="8">Uncharacterized protein</fullName>
    </submittedName>
</protein>
<dbReference type="GO" id="GO:0005741">
    <property type="term" value="C:mitochondrial outer membrane"/>
    <property type="evidence" value="ECO:0007669"/>
    <property type="project" value="UniProtKB-SubCell"/>
</dbReference>
<evidence type="ECO:0000256" key="4">
    <source>
        <dbReference type="ARBA" id="ARBA00022787"/>
    </source>
</evidence>
<comment type="subcellular location">
    <subcellularLocation>
        <location evidence="1">Mitochondrion outer membrane</location>
        <topology evidence="1">Single-pass membrane protein</topology>
    </subcellularLocation>
</comment>
<dbReference type="InterPro" id="IPR011990">
    <property type="entry name" value="TPR-like_helical_dom_sf"/>
</dbReference>
<keyword evidence="9" id="KW-1185">Reference proteome</keyword>
<dbReference type="PANTHER" id="PTHR13247">
    <property type="entry name" value="TETRATRICOPEPTIDE REPEAT PROTEIN 11 TPR REPEAT PROTEIN 11"/>
    <property type="match status" value="1"/>
</dbReference>
<evidence type="ECO:0000256" key="6">
    <source>
        <dbReference type="ARBA" id="ARBA00023128"/>
    </source>
</evidence>
<sequence length="142" mass="16035">MAWFFETVGSFFGGGDNIPWCDGDIIAVRIYRLSSRNLIGVFLHIFLFIWRLLMEIFLDFGHSPIDLDYESSSDTVGDWELLVSDGNDDNLMDLVSYDSCEKEVAEAGAAENRNDCLMRLSWALVHSKKSDDVLRGIAMLEG</sequence>
<dbReference type="InterPro" id="IPR028058">
    <property type="entry name" value="Fis1_TPR_N"/>
</dbReference>
<dbReference type="EMBL" id="KZ451883">
    <property type="protein sequence ID" value="PKA67008.1"/>
    <property type="molecule type" value="Genomic_DNA"/>
</dbReference>
<organism evidence="8 9">
    <name type="scientific">Apostasia shenzhenica</name>
    <dbReference type="NCBI Taxonomy" id="1088818"/>
    <lineage>
        <taxon>Eukaryota</taxon>
        <taxon>Viridiplantae</taxon>
        <taxon>Streptophyta</taxon>
        <taxon>Embryophyta</taxon>
        <taxon>Tracheophyta</taxon>
        <taxon>Spermatophyta</taxon>
        <taxon>Magnoliopsida</taxon>
        <taxon>Liliopsida</taxon>
        <taxon>Asparagales</taxon>
        <taxon>Orchidaceae</taxon>
        <taxon>Apostasioideae</taxon>
        <taxon>Apostasia</taxon>
    </lineage>
</organism>
<dbReference type="OrthoDB" id="421154at2759"/>
<dbReference type="STRING" id="1088818.A0A2I0BGT3"/>
<dbReference type="Pfam" id="PF14852">
    <property type="entry name" value="Fis1_TPR_N"/>
    <property type="match status" value="1"/>
</dbReference>
<proteinExistence type="inferred from homology"/>
<comment type="similarity">
    <text evidence="2">Belongs to the FIS1 family.</text>
</comment>
<evidence type="ECO:0000256" key="5">
    <source>
        <dbReference type="ARBA" id="ARBA00022989"/>
    </source>
</evidence>
<evidence type="ECO:0000256" key="1">
    <source>
        <dbReference type="ARBA" id="ARBA00004572"/>
    </source>
</evidence>
<evidence type="ECO:0000256" key="3">
    <source>
        <dbReference type="ARBA" id="ARBA00022692"/>
    </source>
</evidence>
<keyword evidence="7" id="KW-0472">Membrane</keyword>
<evidence type="ECO:0000313" key="8">
    <source>
        <dbReference type="EMBL" id="PKA67008.1"/>
    </source>
</evidence>
<keyword evidence="3 7" id="KW-0812">Transmembrane</keyword>
<keyword evidence="5 7" id="KW-1133">Transmembrane helix</keyword>
<dbReference type="AlphaFoldDB" id="A0A2I0BGT3"/>
<dbReference type="GO" id="GO:0000422">
    <property type="term" value="P:autophagy of mitochondrion"/>
    <property type="evidence" value="ECO:0007669"/>
    <property type="project" value="TreeGrafter"/>
</dbReference>
<dbReference type="PANTHER" id="PTHR13247:SF0">
    <property type="entry name" value="MITOCHONDRIAL FISSION 1 PROTEIN"/>
    <property type="match status" value="1"/>
</dbReference>
<dbReference type="Gene3D" id="1.25.40.10">
    <property type="entry name" value="Tetratricopeptide repeat domain"/>
    <property type="match status" value="1"/>
</dbReference>